<dbReference type="AlphaFoldDB" id="A0A916WZ71"/>
<evidence type="ECO:0000313" key="3">
    <source>
        <dbReference type="Proteomes" id="UP000621454"/>
    </source>
</evidence>
<accession>A0A916WZ71</accession>
<dbReference type="EMBL" id="BMGC01000036">
    <property type="protein sequence ID" value="GGB43855.1"/>
    <property type="molecule type" value="Genomic_DNA"/>
</dbReference>
<protein>
    <submittedName>
        <fullName evidence="2">Uncharacterized protein</fullName>
    </submittedName>
</protein>
<gene>
    <name evidence="2" type="ORF">GCM10011489_34240</name>
</gene>
<keyword evidence="3" id="KW-1185">Reference proteome</keyword>
<evidence type="ECO:0000256" key="1">
    <source>
        <dbReference type="SAM" id="MobiDB-lite"/>
    </source>
</evidence>
<feature type="region of interest" description="Disordered" evidence="1">
    <location>
        <begin position="43"/>
        <end position="65"/>
    </location>
</feature>
<reference evidence="2" key="2">
    <citation type="submission" date="2020-09" db="EMBL/GenBank/DDBJ databases">
        <authorList>
            <person name="Sun Q."/>
            <person name="Zhou Y."/>
        </authorList>
    </citation>
    <scope>NUCLEOTIDE SEQUENCE</scope>
    <source>
        <strain evidence="2">CGMCC 1.12827</strain>
    </source>
</reference>
<comment type="caution">
    <text evidence="2">The sequence shown here is derived from an EMBL/GenBank/DDBJ whole genome shotgun (WGS) entry which is preliminary data.</text>
</comment>
<dbReference type="Proteomes" id="UP000621454">
    <property type="component" value="Unassembled WGS sequence"/>
</dbReference>
<proteinExistence type="predicted"/>
<sequence>MNRKKNRAGGRHRLTPIWKDKVDREGLARVLLLLAMHLDETRRAAHTRKQNSAPTAEQKGGGHDE</sequence>
<dbReference type="RefSeq" id="WP_188588084.1">
    <property type="nucleotide sequence ID" value="NZ_BMGC01000036.1"/>
</dbReference>
<organism evidence="2 3">
    <name type="scientific">Gordonia jinhuaensis</name>
    <dbReference type="NCBI Taxonomy" id="1517702"/>
    <lineage>
        <taxon>Bacteria</taxon>
        <taxon>Bacillati</taxon>
        <taxon>Actinomycetota</taxon>
        <taxon>Actinomycetes</taxon>
        <taxon>Mycobacteriales</taxon>
        <taxon>Gordoniaceae</taxon>
        <taxon>Gordonia</taxon>
    </lineage>
</organism>
<name>A0A916WZ71_9ACTN</name>
<evidence type="ECO:0000313" key="2">
    <source>
        <dbReference type="EMBL" id="GGB43855.1"/>
    </source>
</evidence>
<reference evidence="2" key="1">
    <citation type="journal article" date="2014" name="Int. J. Syst. Evol. Microbiol.">
        <title>Complete genome sequence of Corynebacterium casei LMG S-19264T (=DSM 44701T), isolated from a smear-ripened cheese.</title>
        <authorList>
            <consortium name="US DOE Joint Genome Institute (JGI-PGF)"/>
            <person name="Walter F."/>
            <person name="Albersmeier A."/>
            <person name="Kalinowski J."/>
            <person name="Ruckert C."/>
        </authorList>
    </citation>
    <scope>NUCLEOTIDE SEQUENCE</scope>
    <source>
        <strain evidence="2">CGMCC 1.12827</strain>
    </source>
</reference>